<protein>
    <recommendedName>
        <fullName evidence="4">Peptidase S1 domain-containing protein</fullName>
    </recommendedName>
</protein>
<proteinExistence type="inferred from homology"/>
<dbReference type="InterPro" id="IPR043504">
    <property type="entry name" value="Peptidase_S1_PA_chymotrypsin"/>
</dbReference>
<dbReference type="EMBL" id="JACMRX010000006">
    <property type="protein sequence ID" value="KAF7987878.1"/>
    <property type="molecule type" value="Genomic_DNA"/>
</dbReference>
<dbReference type="OrthoDB" id="7855698at2759"/>
<evidence type="ECO:0000313" key="5">
    <source>
        <dbReference type="EMBL" id="KAF7987878.1"/>
    </source>
</evidence>
<dbReference type="InterPro" id="IPR001254">
    <property type="entry name" value="Trypsin_dom"/>
</dbReference>
<accession>A0A834XKG6</accession>
<dbReference type="PANTHER" id="PTHR24256">
    <property type="entry name" value="TRYPTASE-RELATED"/>
    <property type="match status" value="1"/>
</dbReference>
<dbReference type="GO" id="GO:0004252">
    <property type="term" value="F:serine-type endopeptidase activity"/>
    <property type="evidence" value="ECO:0007669"/>
    <property type="project" value="InterPro"/>
</dbReference>
<keyword evidence="6" id="KW-1185">Reference proteome</keyword>
<dbReference type="PRINTS" id="PR00722">
    <property type="entry name" value="CHYMOTRYPSIN"/>
</dbReference>
<dbReference type="GO" id="GO:0006508">
    <property type="term" value="P:proteolysis"/>
    <property type="evidence" value="ECO:0007669"/>
    <property type="project" value="InterPro"/>
</dbReference>
<dbReference type="Pfam" id="PF00089">
    <property type="entry name" value="Trypsin"/>
    <property type="match status" value="1"/>
</dbReference>
<feature type="signal peptide" evidence="3">
    <location>
        <begin position="1"/>
        <end position="21"/>
    </location>
</feature>
<feature type="chain" id="PRO_5032509022" description="Peptidase S1 domain-containing protein" evidence="3">
    <location>
        <begin position="22"/>
        <end position="257"/>
    </location>
</feature>
<evidence type="ECO:0000256" key="1">
    <source>
        <dbReference type="ARBA" id="ARBA00023157"/>
    </source>
</evidence>
<evidence type="ECO:0000256" key="2">
    <source>
        <dbReference type="ARBA" id="ARBA00024195"/>
    </source>
</evidence>
<dbReference type="AlphaFoldDB" id="A0A834XKG6"/>
<comment type="similarity">
    <text evidence="2">Belongs to the peptidase S1 family. CLIP subfamily.</text>
</comment>
<dbReference type="Proteomes" id="UP000639338">
    <property type="component" value="Unassembled WGS sequence"/>
</dbReference>
<sequence length="257" mass="28508">MKSSIIQTLILFSFQILAGSAKSSKKIHNGILTRSHEFEFEVSIKYRFAHLCAGSIITTRHVITSASCVTAEPYVIYANLKILSGTKDVTGESSGNFHQVSQVAIHKNYEPTNCWRNDIAILKIKSRFIFNRFRQKATLPFYNFVPKSLLVAGWGGIDGNINRFLNKIGILSLRSDSRCQSAFSAYNFVHATQLCGTPTDFQARITHGDGGGPVISIDNENLIAVVSASILNTLGFPMISTLIYPFLDFINEIITTY</sequence>
<organism evidence="5 6">
    <name type="scientific">Aphidius gifuensis</name>
    <name type="common">Parasitoid wasp</name>
    <dbReference type="NCBI Taxonomy" id="684658"/>
    <lineage>
        <taxon>Eukaryota</taxon>
        <taxon>Metazoa</taxon>
        <taxon>Ecdysozoa</taxon>
        <taxon>Arthropoda</taxon>
        <taxon>Hexapoda</taxon>
        <taxon>Insecta</taxon>
        <taxon>Pterygota</taxon>
        <taxon>Neoptera</taxon>
        <taxon>Endopterygota</taxon>
        <taxon>Hymenoptera</taxon>
        <taxon>Apocrita</taxon>
        <taxon>Ichneumonoidea</taxon>
        <taxon>Braconidae</taxon>
        <taxon>Aphidiinae</taxon>
        <taxon>Aphidius</taxon>
    </lineage>
</organism>
<dbReference type="PROSITE" id="PS50240">
    <property type="entry name" value="TRYPSIN_DOM"/>
    <property type="match status" value="1"/>
</dbReference>
<gene>
    <name evidence="5" type="ORF">HCN44_003741</name>
</gene>
<keyword evidence="3" id="KW-0732">Signal</keyword>
<dbReference type="FunFam" id="2.40.10.10:FF:000068">
    <property type="entry name" value="transmembrane protease serine 2"/>
    <property type="match status" value="1"/>
</dbReference>
<comment type="caution">
    <text evidence="5">The sequence shown here is derived from an EMBL/GenBank/DDBJ whole genome shotgun (WGS) entry which is preliminary data.</text>
</comment>
<dbReference type="Gene3D" id="2.40.10.10">
    <property type="entry name" value="Trypsin-like serine proteases"/>
    <property type="match status" value="1"/>
</dbReference>
<reference evidence="5 6" key="1">
    <citation type="submission" date="2020-08" db="EMBL/GenBank/DDBJ databases">
        <title>Aphidius gifuensis genome sequencing and assembly.</title>
        <authorList>
            <person name="Du Z."/>
        </authorList>
    </citation>
    <scope>NUCLEOTIDE SEQUENCE [LARGE SCALE GENOMIC DNA]</scope>
    <source>
        <strain evidence="5">YNYX2018</strain>
        <tissue evidence="5">Adults</tissue>
    </source>
</reference>
<name>A0A834XKG6_APHGI</name>
<evidence type="ECO:0000259" key="4">
    <source>
        <dbReference type="PROSITE" id="PS50240"/>
    </source>
</evidence>
<dbReference type="SUPFAM" id="SSF50494">
    <property type="entry name" value="Trypsin-like serine proteases"/>
    <property type="match status" value="1"/>
</dbReference>
<dbReference type="InterPro" id="IPR009003">
    <property type="entry name" value="Peptidase_S1_PA"/>
</dbReference>
<keyword evidence="1" id="KW-1015">Disulfide bond</keyword>
<dbReference type="SMART" id="SM00020">
    <property type="entry name" value="Tryp_SPc"/>
    <property type="match status" value="1"/>
</dbReference>
<evidence type="ECO:0000313" key="6">
    <source>
        <dbReference type="Proteomes" id="UP000639338"/>
    </source>
</evidence>
<feature type="domain" description="Peptidase S1" evidence="4">
    <location>
        <begin position="16"/>
        <end position="255"/>
    </location>
</feature>
<evidence type="ECO:0000256" key="3">
    <source>
        <dbReference type="SAM" id="SignalP"/>
    </source>
</evidence>
<dbReference type="InterPro" id="IPR051487">
    <property type="entry name" value="Ser/Thr_Proteases_Immune/Dev"/>
</dbReference>
<dbReference type="InterPro" id="IPR001314">
    <property type="entry name" value="Peptidase_S1A"/>
</dbReference>